<reference evidence="9" key="3">
    <citation type="submission" date="2025-09" db="UniProtKB">
        <authorList>
            <consortium name="Ensembl"/>
        </authorList>
    </citation>
    <scope>IDENTIFICATION</scope>
</reference>
<dbReference type="InterPro" id="IPR039005">
    <property type="entry name" value="CSPG_rpt"/>
</dbReference>
<dbReference type="Proteomes" id="UP000265160">
    <property type="component" value="LG7"/>
</dbReference>
<dbReference type="GeneTree" id="ENSGT00940000154091"/>
<dbReference type="Pfam" id="PF16184">
    <property type="entry name" value="Cadherin_3"/>
    <property type="match status" value="10"/>
</dbReference>
<dbReference type="SUPFAM" id="SSF49899">
    <property type="entry name" value="Concanavalin A-like lectins/glucanases"/>
    <property type="match status" value="2"/>
</dbReference>
<evidence type="ECO:0000256" key="6">
    <source>
        <dbReference type="SAM" id="MobiDB-lite"/>
    </source>
</evidence>
<feature type="region of interest" description="Disordered" evidence="6">
    <location>
        <begin position="2005"/>
        <end position="2066"/>
    </location>
</feature>
<dbReference type="Pfam" id="PF02210">
    <property type="entry name" value="Laminin_G_2"/>
    <property type="match status" value="2"/>
</dbReference>
<evidence type="ECO:0000256" key="1">
    <source>
        <dbReference type="ARBA" id="ARBA00022729"/>
    </source>
</evidence>
<dbReference type="PANTHER" id="PTHR45739:SF12">
    <property type="entry name" value="CHONDROITIN SULFATE PROTEOGLYCAN 4-LIKE ISOFORM X2"/>
    <property type="match status" value="1"/>
</dbReference>
<reference evidence="9 10" key="1">
    <citation type="journal article" date="2014" name="Nature">
        <title>The genomic substrate for adaptive radiation in African cichlid fish.</title>
        <authorList>
            <person name="Brawand D."/>
            <person name="Wagner C.E."/>
            <person name="Li Y.I."/>
            <person name="Malinsky M."/>
            <person name="Keller I."/>
            <person name="Fan S."/>
            <person name="Simakov O."/>
            <person name="Ng A.Y."/>
            <person name="Lim Z.W."/>
            <person name="Bezault E."/>
            <person name="Turner-Maier J."/>
            <person name="Johnson J."/>
            <person name="Alcazar R."/>
            <person name="Noh H.J."/>
            <person name="Russell P."/>
            <person name="Aken B."/>
            <person name="Alfoldi J."/>
            <person name="Amemiya C."/>
            <person name="Azzouzi N."/>
            <person name="Baroiller J.F."/>
            <person name="Barloy-Hubler F."/>
            <person name="Berlin A."/>
            <person name="Bloomquist R."/>
            <person name="Carleton K.L."/>
            <person name="Conte M.A."/>
            <person name="D'Cotta H."/>
            <person name="Eshel O."/>
            <person name="Gaffney L."/>
            <person name="Galibert F."/>
            <person name="Gante H.F."/>
            <person name="Gnerre S."/>
            <person name="Greuter L."/>
            <person name="Guyon R."/>
            <person name="Haddad N.S."/>
            <person name="Haerty W."/>
            <person name="Harris R.M."/>
            <person name="Hofmann H.A."/>
            <person name="Hourlier T."/>
            <person name="Hulata G."/>
            <person name="Jaffe D.B."/>
            <person name="Lara M."/>
            <person name="Lee A.P."/>
            <person name="MacCallum I."/>
            <person name="Mwaiko S."/>
            <person name="Nikaido M."/>
            <person name="Nishihara H."/>
            <person name="Ozouf-Costaz C."/>
            <person name="Penman D.J."/>
            <person name="Przybylski D."/>
            <person name="Rakotomanga M."/>
            <person name="Renn S.C.P."/>
            <person name="Ribeiro F.J."/>
            <person name="Ron M."/>
            <person name="Salzburger W."/>
            <person name="Sanchez-Pulido L."/>
            <person name="Santos M.E."/>
            <person name="Searle S."/>
            <person name="Sharpe T."/>
            <person name="Swofford R."/>
            <person name="Tan F.J."/>
            <person name="Williams L."/>
            <person name="Young S."/>
            <person name="Yin S."/>
            <person name="Okada N."/>
            <person name="Kocher T.D."/>
            <person name="Miska E.A."/>
            <person name="Lander E.S."/>
            <person name="Venkatesh B."/>
            <person name="Fernald R.D."/>
            <person name="Meyer A."/>
            <person name="Ponting C.P."/>
            <person name="Streelman J.T."/>
            <person name="Lindblad-Toh K."/>
            <person name="Seehausen O."/>
            <person name="Di Palma F."/>
        </authorList>
    </citation>
    <scope>NUCLEOTIDE SEQUENCE</scope>
</reference>
<keyword evidence="7" id="KW-0812">Transmembrane</keyword>
<feature type="domain" description="Laminin G" evidence="8">
    <location>
        <begin position="19"/>
        <end position="194"/>
    </location>
</feature>
<evidence type="ECO:0000313" key="9">
    <source>
        <dbReference type="Ensembl" id="ENSMZEP00005022201.1"/>
    </source>
</evidence>
<feature type="repeat" description="CSPG" evidence="5">
    <location>
        <begin position="519"/>
        <end position="613"/>
    </location>
</feature>
<proteinExistence type="predicted"/>
<feature type="repeat" description="CSPG" evidence="5">
    <location>
        <begin position="621"/>
        <end position="720"/>
    </location>
</feature>
<evidence type="ECO:0000313" key="10">
    <source>
        <dbReference type="Proteomes" id="UP000265160"/>
    </source>
</evidence>
<keyword evidence="1" id="KW-0732">Signal</keyword>
<evidence type="ECO:0000256" key="5">
    <source>
        <dbReference type="PROSITE-ProRule" id="PRU01201"/>
    </source>
</evidence>
<dbReference type="Ensembl" id="ENSMZET00005022943.1">
    <property type="protein sequence ID" value="ENSMZEP00005022201.1"/>
    <property type="gene ID" value="ENSMZEG00005016645.1"/>
</dbReference>
<keyword evidence="10" id="KW-1185">Reference proteome</keyword>
<dbReference type="PROSITE" id="PS51854">
    <property type="entry name" value="CSPG"/>
    <property type="match status" value="9"/>
</dbReference>
<dbReference type="Gene3D" id="2.60.120.200">
    <property type="match status" value="2"/>
</dbReference>
<keyword evidence="3" id="KW-0325">Glycoprotein</keyword>
<feature type="region of interest" description="Disordered" evidence="6">
    <location>
        <begin position="2188"/>
        <end position="2234"/>
    </location>
</feature>
<dbReference type="PROSITE" id="PS50025">
    <property type="entry name" value="LAM_G_DOMAIN"/>
    <property type="match status" value="2"/>
</dbReference>
<name>A0A3P9CK53_9CICH</name>
<feature type="domain" description="Laminin G" evidence="8">
    <location>
        <begin position="204"/>
        <end position="388"/>
    </location>
</feature>
<keyword evidence="2" id="KW-0677">Repeat</keyword>
<feature type="repeat" description="CSPG" evidence="5">
    <location>
        <begin position="1492"/>
        <end position="1594"/>
    </location>
</feature>
<comment type="caution">
    <text evidence="4">Lacks conserved residue(s) required for the propagation of feature annotation.</text>
</comment>
<feature type="transmembrane region" description="Helical" evidence="7">
    <location>
        <begin position="2082"/>
        <end position="2105"/>
    </location>
</feature>
<reference evidence="9" key="2">
    <citation type="submission" date="2025-08" db="UniProtKB">
        <authorList>
            <consortium name="Ensembl"/>
        </authorList>
    </citation>
    <scope>IDENTIFICATION</scope>
</reference>
<dbReference type="InterPro" id="IPR013320">
    <property type="entry name" value="ConA-like_dom_sf"/>
</dbReference>
<dbReference type="SMART" id="SM00282">
    <property type="entry name" value="LamG"/>
    <property type="match status" value="2"/>
</dbReference>
<accession>A0A3P9CK53</accession>
<evidence type="ECO:0000256" key="4">
    <source>
        <dbReference type="PROSITE-ProRule" id="PRU00122"/>
    </source>
</evidence>
<sequence length="2234" mass="247663">VNRPPPRVRFMPKLTLALALTKIIFEYGYIYLRTVETSIQTLIHVRFRTSSQSGLLLLAAGHTDFMLLELISGYLQVRLDLGSGEHSLHSEKGIHLSDLAWHTVDLTHTRHNITMTVDQNSHTGLQIQGPDLELGVEDGLLVGGTAGLKHLYLHNISSGFRGCMDEVVFNQHDLLSSLRPHSGYKTVHEVSLGCSPQFSATEEDPVSFFSSEAFMSLPPWDVLQEGVFECELHPAAKEEEDGIVLYSSDNQGGFVAIEIVRGHLVASVGGGEGSKTELHSLTNVNSNHTWYTIQLHLLPHSVQLKVGKELVKASLSPEIQVLQLTGPLFVGGLDEAARGQARRARLISVPSGGEGGGSFKGCLSEIRVNTQKTGLPHATVTKDVTVGCRTGQAPQRASLTSPTDLPGVDITTAQTNAKRSPNFLMLRKLEVSEGGRAPLEPKHIKVVLICLLSLFMFRVEEQPVHGQLRLDLSPDPDRILDEEDQSDFFTFSVFSSNKKELPVFLKGNRLHQFEISISAVNDAPVLSLSKLMHSQFPQLTTDVLRALDPDSSPEELVFSSLGNLNTEAGYLEHQDYPGRPINLFSLNDLEEGKISFIHTGVSTSRLALRVSDGQKVSKIAAYKLVNNTGLEVNQGEASVITTNHLAVQVNVADPTVEIWYNVTEFPQYGELQRLHSSGEWKPATSFSQKLLEKERIRYLSTYRGLQMQNNITDHFKFKVSIGSLAKQEAVFPIAVRWIHFKITRSKMELNGVQAAVLTPEDLHVISKGVKLSESDLHFRMVTVPKKGQLLLNNKALQRNSTFSQRNISDGLVRYELINRQHDDTRDTFSFQVFSAHSNSTTYDFRINIKAESTTVTMISKGLSVMEGGSKVITRDILFTHTASNREVLYNIIESPRHGHIRRINLSNSTSINDNIMAFTNQDITEERIMYVHDDSETKQDSFTFQIVVYKAHKHMNKKEDGNGEQHTFNISVQLVNDQRPLRVVDKVFHVAREGQRLVTLSDLRYRDDDSDFEDSWLVYTRRGIPMGELVLASDPSHKLYEFTQRDLEQVRVLFVHKGVSFGRFVLFVSDGKHYVSTLLEVMAQDPYLQVENNTGIMVEQGGITTLTSANLSVFSNLDIRDPHEVTFEVFIPPKHGVICFIDRESGIITDADAISIFTQRDLIAGRLVYRHDGSHKLERSTERQVERGKREVHLDIGVSVKIYLESHQRPPTVRNNRPVVVEEGQNISISRDNLEVSKTKILTYAGKFSDYKICLVSYSGIKKQSTPTFTQEDLNQGLVIYQQQTTGSTNDSVLLEATNGVTKVGPIRLEIDIIPILLPLQVKRSNGGQLTKPESSQSLLSSTHFLFSDTLRDNFTIVANQTETRKHSLPCAVHINITPVNDETPVITTNHGLKVWVGSVTEITTGDLSAEDTDTPPEGLEFIVTPPSNGHLALKSAPSRHILNFTQSHIESKQLTTCFCLSAGAPSGGFHFQVNDGLNFAPRQIFSTTAHSLILTLITFFVYPEGSVTPISDKELQAVTNIADGNIRRNQSVVFAVTSPPKLGRLVRRMPDNSTRNVSTFTQSMLDDGVILYDQNKPESVGWSAADTFSFTASLPPASLPPHTFTILISYQANEHHDSSQHKTRLINNAGAVVAEGGRVTIDRSKLDASNLLGKIPESHRKDHHIMYRVISLPRYGILSIRGHNLTRYIAALIYTVSHHHVKDTTGVTEMFNITVTPVNDQPPLIRSRVEDHDTPPEELHYLVISKPNNGYLTLGERPEPVTSFTQYDVNHGRLHFIQQVKKVYCSSELFSLEVIKPSVSIVNNTGLSLIQGRTAVVLTTNQLAAQTNGQSRATVSYTVTTPPRHGRIAINDQEVTTFRHEDLQFGRVVYHMTDLSESEDTFQMSVSASSPGINYGNVTATVKVTVRPLIYLREPVRVPSGIAVKLGKAMIDASELVRISRANPVFEVLSPPKHGKLVKVKPFVVMSRAHNRTTAGRAGREGGRGGSTAHGEVTVGLHPHILSHHNRTHHKLRPHNRLGNHTRNGSPGGRSKSSVEGAGGGHSHAPQPHTPSIPEKHGPENPPDTQLIHVEVLPRPASDPLLIILPLLACLLLIIILIVLILAFRHRKEKQARLRLVQALAAVPVPNEDSPYLGRPERSVAMPSVMVTPLGSASCPTSPRVPTSPRRSLAPGMTFWGPFEADLAGGDRNIRGCNSNERDNKTSSNPLPRTTGFRTSVRSRSPTPTLKEGQYWV</sequence>
<feature type="repeat" description="CSPG" evidence="5">
    <location>
        <begin position="738"/>
        <end position="833"/>
    </location>
</feature>
<evidence type="ECO:0000256" key="2">
    <source>
        <dbReference type="ARBA" id="ARBA00022737"/>
    </source>
</evidence>
<feature type="region of interest" description="Disordered" evidence="6">
    <location>
        <begin position="1972"/>
        <end position="1993"/>
    </location>
</feature>
<evidence type="ECO:0000256" key="7">
    <source>
        <dbReference type="SAM" id="Phobius"/>
    </source>
</evidence>
<feature type="compositionally biased region" description="Polar residues" evidence="6">
    <location>
        <begin position="2203"/>
        <end position="2225"/>
    </location>
</feature>
<evidence type="ECO:0000256" key="3">
    <source>
        <dbReference type="ARBA" id="ARBA00023180"/>
    </source>
</evidence>
<protein>
    <submittedName>
        <fullName evidence="9">Chondroitin sulfate proteoglycan 4</fullName>
    </submittedName>
</protein>
<dbReference type="InterPro" id="IPR051561">
    <property type="entry name" value="FRAS1_ECM"/>
</dbReference>
<feature type="compositionally biased region" description="Basic residues" evidence="6">
    <location>
        <begin position="2005"/>
        <end position="2021"/>
    </location>
</feature>
<keyword evidence="7" id="KW-0472">Membrane</keyword>
<evidence type="ECO:0000259" key="8">
    <source>
        <dbReference type="PROSITE" id="PS50025"/>
    </source>
</evidence>
<dbReference type="InterPro" id="IPR001791">
    <property type="entry name" value="Laminin_G"/>
</dbReference>
<feature type="repeat" description="CSPG" evidence="5">
    <location>
        <begin position="1384"/>
        <end position="1475"/>
    </location>
</feature>
<feature type="repeat" description="CSPG" evidence="5">
    <location>
        <begin position="1799"/>
        <end position="1888"/>
    </location>
</feature>
<keyword evidence="7" id="KW-1133">Transmembrane helix</keyword>
<feature type="repeat" description="CSPG" evidence="5">
    <location>
        <begin position="853"/>
        <end position="947"/>
    </location>
</feature>
<dbReference type="PANTHER" id="PTHR45739">
    <property type="entry name" value="MATRIX PROTEIN, PUTATIVE-RELATED"/>
    <property type="match status" value="1"/>
</dbReference>
<dbReference type="GO" id="GO:0009653">
    <property type="term" value="P:anatomical structure morphogenesis"/>
    <property type="evidence" value="ECO:0007669"/>
    <property type="project" value="TreeGrafter"/>
</dbReference>
<feature type="repeat" description="CSPG" evidence="5">
    <location>
        <begin position="1087"/>
        <end position="1186"/>
    </location>
</feature>
<feature type="repeat" description="CSPG" evidence="5">
    <location>
        <begin position="979"/>
        <end position="1071"/>
    </location>
</feature>
<organism evidence="9 10">
    <name type="scientific">Maylandia zebra</name>
    <name type="common">zebra mbuna</name>
    <dbReference type="NCBI Taxonomy" id="106582"/>
    <lineage>
        <taxon>Eukaryota</taxon>
        <taxon>Metazoa</taxon>
        <taxon>Chordata</taxon>
        <taxon>Craniata</taxon>
        <taxon>Vertebrata</taxon>
        <taxon>Euteleostomi</taxon>
        <taxon>Actinopterygii</taxon>
        <taxon>Neopterygii</taxon>
        <taxon>Teleostei</taxon>
        <taxon>Neoteleostei</taxon>
        <taxon>Acanthomorphata</taxon>
        <taxon>Ovalentaria</taxon>
        <taxon>Cichlomorphae</taxon>
        <taxon>Cichliformes</taxon>
        <taxon>Cichlidae</taxon>
        <taxon>African cichlids</taxon>
        <taxon>Pseudocrenilabrinae</taxon>
        <taxon>Haplochromini</taxon>
        <taxon>Maylandia</taxon>
        <taxon>Maylandia zebra complex</taxon>
    </lineage>
</organism>
<dbReference type="CDD" id="cd00110">
    <property type="entry name" value="LamG"/>
    <property type="match status" value="2"/>
</dbReference>